<accession>E0XQD6</accession>
<protein>
    <submittedName>
        <fullName evidence="2">Uncharacterized protein</fullName>
    </submittedName>
</protein>
<name>E0XQD6_9DELT</name>
<feature type="region of interest" description="Disordered" evidence="1">
    <location>
        <begin position="42"/>
        <end position="64"/>
    </location>
</feature>
<proteinExistence type="predicted"/>
<dbReference type="AlphaFoldDB" id="E0XQD6"/>
<evidence type="ECO:0000313" key="2">
    <source>
        <dbReference type="EMBL" id="ADI16627.1"/>
    </source>
</evidence>
<feature type="compositionally biased region" description="Pro residues" evidence="1">
    <location>
        <begin position="55"/>
        <end position="64"/>
    </location>
</feature>
<organism evidence="2">
    <name type="scientific">uncultured delta proteobacterium HF0010_01J10</name>
    <dbReference type="NCBI Taxonomy" id="710820"/>
    <lineage>
        <taxon>Bacteria</taxon>
        <taxon>Deltaproteobacteria</taxon>
        <taxon>environmental samples</taxon>
    </lineage>
</organism>
<evidence type="ECO:0000256" key="1">
    <source>
        <dbReference type="SAM" id="MobiDB-lite"/>
    </source>
</evidence>
<dbReference type="EMBL" id="GU474842">
    <property type="protein sequence ID" value="ADI16627.1"/>
    <property type="molecule type" value="Genomic_DNA"/>
</dbReference>
<reference evidence="2" key="1">
    <citation type="journal article" date="2011" name="Environ. Microbiol.">
        <title>Time-series analyses of Monterey Bay coastal microbial picoplankton using a 'genome proxy' microarray.</title>
        <authorList>
            <person name="Rich V.I."/>
            <person name="Pham V.D."/>
            <person name="Eppley J."/>
            <person name="Shi Y."/>
            <person name="DeLong E.F."/>
        </authorList>
    </citation>
    <scope>NUCLEOTIDE SEQUENCE</scope>
</reference>
<sequence length="64" mass="7172">MSQDQTLQFDLLHLLYLSCRHAEARDNLDGLRHSLSACQRPTGKPVAPCRNSAPGFPPIRRPAF</sequence>